<evidence type="ECO:0000256" key="1">
    <source>
        <dbReference type="SAM" id="Phobius"/>
    </source>
</evidence>
<proteinExistence type="predicted"/>
<dbReference type="RefSeq" id="WP_170952682.1">
    <property type="nucleotide sequence ID" value="NZ_FTOG01000005.1"/>
</dbReference>
<dbReference type="Proteomes" id="UP000186221">
    <property type="component" value="Unassembled WGS sequence"/>
</dbReference>
<keyword evidence="3" id="KW-1185">Reference proteome</keyword>
<keyword evidence="1" id="KW-1133">Transmembrane helix</keyword>
<evidence type="ECO:0000313" key="3">
    <source>
        <dbReference type="Proteomes" id="UP000186221"/>
    </source>
</evidence>
<dbReference type="EMBL" id="FTOG01000005">
    <property type="protein sequence ID" value="SIS80539.1"/>
    <property type="molecule type" value="Genomic_DNA"/>
</dbReference>
<name>A0A1N7M3J0_9RHOB</name>
<accession>A0A1N7M3J0</accession>
<reference evidence="3" key="1">
    <citation type="submission" date="2017-01" db="EMBL/GenBank/DDBJ databases">
        <authorList>
            <person name="Varghese N."/>
            <person name="Submissions S."/>
        </authorList>
    </citation>
    <scope>NUCLEOTIDE SEQUENCE [LARGE SCALE GENOMIC DNA]</scope>
    <source>
        <strain evidence="3">DSM 19945</strain>
    </source>
</reference>
<dbReference type="STRING" id="453582.SAMN05421580_10583"/>
<keyword evidence="1" id="KW-0472">Membrane</keyword>
<feature type="transmembrane region" description="Helical" evidence="1">
    <location>
        <begin position="23"/>
        <end position="41"/>
    </location>
</feature>
<evidence type="ECO:0000313" key="2">
    <source>
        <dbReference type="EMBL" id="SIS80539.1"/>
    </source>
</evidence>
<sequence length="57" mass="6105">MTMVLAEGYRGLSLVWDLTLDRLLMPAAIMVALSGAAVIGVQLHEMMGPMAPASYQL</sequence>
<dbReference type="AlphaFoldDB" id="A0A1N7M3J0"/>
<gene>
    <name evidence="2" type="ORF">SAMN05421580_10583</name>
</gene>
<keyword evidence="1" id="KW-0812">Transmembrane</keyword>
<organism evidence="2 3">
    <name type="scientific">Rhodobacter aestuarii</name>
    <dbReference type="NCBI Taxonomy" id="453582"/>
    <lineage>
        <taxon>Bacteria</taxon>
        <taxon>Pseudomonadati</taxon>
        <taxon>Pseudomonadota</taxon>
        <taxon>Alphaproteobacteria</taxon>
        <taxon>Rhodobacterales</taxon>
        <taxon>Rhodobacter group</taxon>
        <taxon>Rhodobacter</taxon>
    </lineage>
</organism>
<protein>
    <submittedName>
        <fullName evidence="2">Uncharacterized protein</fullName>
    </submittedName>
</protein>